<dbReference type="AlphaFoldDB" id="A0A939G0L0"/>
<dbReference type="EMBL" id="JAFMPP010000016">
    <property type="protein sequence ID" value="MBO0664171.1"/>
    <property type="molecule type" value="Genomic_DNA"/>
</dbReference>
<dbReference type="Proteomes" id="UP000664122">
    <property type="component" value="Unassembled WGS sequence"/>
</dbReference>
<evidence type="ECO:0000313" key="3">
    <source>
        <dbReference type="Proteomes" id="UP000664122"/>
    </source>
</evidence>
<feature type="region of interest" description="Disordered" evidence="1">
    <location>
        <begin position="104"/>
        <end position="132"/>
    </location>
</feature>
<evidence type="ECO:0000256" key="1">
    <source>
        <dbReference type="SAM" id="MobiDB-lite"/>
    </source>
</evidence>
<comment type="caution">
    <text evidence="2">The sequence shown here is derived from an EMBL/GenBank/DDBJ whole genome shotgun (WGS) entry which is preliminary data.</text>
</comment>
<accession>A0A939G0L0</accession>
<dbReference type="RefSeq" id="WP_207259082.1">
    <property type="nucleotide sequence ID" value="NZ_JAFMPP010000016.1"/>
</dbReference>
<gene>
    <name evidence="2" type="ORF">J1C48_16450</name>
</gene>
<evidence type="ECO:0008006" key="4">
    <source>
        <dbReference type="Google" id="ProtNLM"/>
    </source>
</evidence>
<evidence type="ECO:0000313" key="2">
    <source>
        <dbReference type="EMBL" id="MBO0664171.1"/>
    </source>
</evidence>
<organism evidence="2 3">
    <name type="scientific">Jiella flava</name>
    <dbReference type="NCBI Taxonomy" id="2816857"/>
    <lineage>
        <taxon>Bacteria</taxon>
        <taxon>Pseudomonadati</taxon>
        <taxon>Pseudomonadota</taxon>
        <taxon>Alphaproteobacteria</taxon>
        <taxon>Hyphomicrobiales</taxon>
        <taxon>Aurantimonadaceae</taxon>
        <taxon>Jiella</taxon>
    </lineage>
</organism>
<sequence length="132" mass="14407">MSERLEDELLALLGPADFVRLVEAFGGERRYVPKRDDDTEIAQHLGPAAARKLASAFGGDTIAIPLARGYRAAHYRAAALNNRQIAKRLGISLNGVEKIFRRTAQRAAQRTAKPKPSRPPASQRGLFDPGSC</sequence>
<proteinExistence type="predicted"/>
<protein>
    <recommendedName>
        <fullName evidence="4">Mor transcription activator family protein</fullName>
    </recommendedName>
</protein>
<keyword evidence="3" id="KW-1185">Reference proteome</keyword>
<name>A0A939G0L0_9HYPH</name>
<reference evidence="2" key="1">
    <citation type="submission" date="2021-03" db="EMBL/GenBank/DDBJ databases">
        <title>Whole genome sequence of Jiella sp. CQZ9-1.</title>
        <authorList>
            <person name="Tuo L."/>
        </authorList>
    </citation>
    <scope>NUCLEOTIDE SEQUENCE</scope>
    <source>
        <strain evidence="2">CQZ9-1</strain>
    </source>
</reference>